<reference evidence="7" key="1">
    <citation type="journal article" date="2019" name="Int. J. Syst. Evol. Microbiol.">
        <title>The Global Catalogue of Microorganisms (GCM) 10K type strain sequencing project: providing services to taxonomists for standard genome sequencing and annotation.</title>
        <authorList>
            <consortium name="The Broad Institute Genomics Platform"/>
            <consortium name="The Broad Institute Genome Sequencing Center for Infectious Disease"/>
            <person name="Wu L."/>
            <person name="Ma J."/>
        </authorList>
    </citation>
    <scope>NUCLEOTIDE SEQUENCE [LARGE SCALE GENOMIC DNA]</scope>
    <source>
        <strain evidence="7">CCUG 60529</strain>
    </source>
</reference>
<evidence type="ECO:0000313" key="7">
    <source>
        <dbReference type="Proteomes" id="UP001597011"/>
    </source>
</evidence>
<accession>A0ABW3BW10</accession>
<feature type="chain" id="PRO_5046086558" evidence="4">
    <location>
        <begin position="26"/>
        <end position="425"/>
    </location>
</feature>
<evidence type="ECO:0000256" key="1">
    <source>
        <dbReference type="ARBA" id="ARBA00022801"/>
    </source>
</evidence>
<dbReference type="Pfam" id="PF00150">
    <property type="entry name" value="Cellulase"/>
    <property type="match status" value="1"/>
</dbReference>
<evidence type="ECO:0000256" key="3">
    <source>
        <dbReference type="RuleBase" id="RU361153"/>
    </source>
</evidence>
<dbReference type="PROSITE" id="PS51257">
    <property type="entry name" value="PROKAR_LIPOPROTEIN"/>
    <property type="match status" value="1"/>
</dbReference>
<name>A0ABW3BW10_9FLAO</name>
<evidence type="ECO:0000313" key="6">
    <source>
        <dbReference type="EMBL" id="MFD0837286.1"/>
    </source>
</evidence>
<comment type="caution">
    <text evidence="6">The sequence shown here is derived from an EMBL/GenBank/DDBJ whole genome shotgun (WGS) entry which is preliminary data.</text>
</comment>
<dbReference type="InterPro" id="IPR050386">
    <property type="entry name" value="Glycosyl_hydrolase_5"/>
</dbReference>
<keyword evidence="7" id="KW-1185">Reference proteome</keyword>
<dbReference type="InterPro" id="IPR001547">
    <property type="entry name" value="Glyco_hydro_5"/>
</dbReference>
<dbReference type="PANTHER" id="PTHR31297">
    <property type="entry name" value="GLUCAN ENDO-1,6-BETA-GLUCOSIDASE B"/>
    <property type="match status" value="1"/>
</dbReference>
<comment type="similarity">
    <text evidence="3">Belongs to the glycosyl hydrolase 5 (cellulase A) family.</text>
</comment>
<feature type="domain" description="Glycoside hydrolase family 5" evidence="5">
    <location>
        <begin position="102"/>
        <end position="349"/>
    </location>
</feature>
<keyword evidence="4" id="KW-0732">Signal</keyword>
<dbReference type="InterPro" id="IPR017853">
    <property type="entry name" value="GH"/>
</dbReference>
<sequence>MRNLKTVRLLIITLSVALLSGCKIPQPPTNNNTKSQVDVPATTNPMIHTKGTLIVDGNNNPIKLRGVLLEGWLMWNGTLWGAGLTSETKIANRLEKMAGKEQTETFRTAIYNNFITEKDIELIANFGFNVVRVPFNHTIFEDANPLENYKARGWYYLDNLLKWCEKHKVYVILDFHSVPGGQGAFVSDPDLINVWFSATNQQQTIDIWKAIAKRYANKNIIAGYDLINEPDAPTGKALVDFHRRIITEIRKVDSSHMIILEGGNFSSDFTMYTEALDSNMAYGFHTYNFFTNDTNLSNLQKLTKLAKSQNIPLLNGEFGAHNATWIKEEIELFEDPQNQVNGWIFWPWKRVSENNERYRHLAEISKNEDWKKVTEGIAALFGPSKDITPEIATRAMAKFIESSKAENLILDQEISVILKKYLKNN</sequence>
<dbReference type="PANTHER" id="PTHR31297:SF13">
    <property type="entry name" value="PUTATIVE-RELATED"/>
    <property type="match status" value="1"/>
</dbReference>
<dbReference type="EMBL" id="JBHTIB010000028">
    <property type="protein sequence ID" value="MFD0837286.1"/>
    <property type="molecule type" value="Genomic_DNA"/>
</dbReference>
<organism evidence="6 7">
    <name type="scientific">Mariniflexile aquimaris</name>
    <dbReference type="NCBI Taxonomy" id="881009"/>
    <lineage>
        <taxon>Bacteria</taxon>
        <taxon>Pseudomonadati</taxon>
        <taxon>Bacteroidota</taxon>
        <taxon>Flavobacteriia</taxon>
        <taxon>Flavobacteriales</taxon>
        <taxon>Flavobacteriaceae</taxon>
        <taxon>Mariniflexile</taxon>
    </lineage>
</organism>
<dbReference type="Gene3D" id="3.20.20.80">
    <property type="entry name" value="Glycosidases"/>
    <property type="match status" value="1"/>
</dbReference>
<evidence type="ECO:0000259" key="5">
    <source>
        <dbReference type="Pfam" id="PF00150"/>
    </source>
</evidence>
<feature type="signal peptide" evidence="4">
    <location>
        <begin position="1"/>
        <end position="25"/>
    </location>
</feature>
<dbReference type="EC" id="3.2.1.-" evidence="6"/>
<evidence type="ECO:0000256" key="4">
    <source>
        <dbReference type="SAM" id="SignalP"/>
    </source>
</evidence>
<protein>
    <submittedName>
        <fullName evidence="6">Glycoside hydrolase family 5 protein</fullName>
        <ecNumber evidence="6">3.2.1.-</ecNumber>
    </submittedName>
</protein>
<dbReference type="RefSeq" id="WP_379943967.1">
    <property type="nucleotide sequence ID" value="NZ_JBHTIB010000028.1"/>
</dbReference>
<proteinExistence type="inferred from homology"/>
<keyword evidence="1 3" id="KW-0378">Hydrolase</keyword>
<keyword evidence="2 3" id="KW-0326">Glycosidase</keyword>
<dbReference type="GO" id="GO:0016798">
    <property type="term" value="F:hydrolase activity, acting on glycosyl bonds"/>
    <property type="evidence" value="ECO:0007669"/>
    <property type="project" value="UniProtKB-KW"/>
</dbReference>
<dbReference type="SUPFAM" id="SSF51445">
    <property type="entry name" value="(Trans)glycosidases"/>
    <property type="match status" value="1"/>
</dbReference>
<dbReference type="Proteomes" id="UP001597011">
    <property type="component" value="Unassembled WGS sequence"/>
</dbReference>
<evidence type="ECO:0000256" key="2">
    <source>
        <dbReference type="ARBA" id="ARBA00023295"/>
    </source>
</evidence>
<gene>
    <name evidence="6" type="ORF">ACFQ0I_16015</name>
</gene>